<sequence>MALTSPAPSAGRSAGRRRRLPRAAGCRRSSRAPAGCRTARAAGRPCGASHLAEAEEHRFARGPVAGCTPPLSPEEPYCAGMIDEPPVFLDRAGGGVPGAPALGAGRVGTER</sequence>
<comment type="caution">
    <text evidence="2">The sequence shown here is derived from an EMBL/GenBank/DDBJ whole genome shotgun (WGS) entry which is preliminary data.</text>
</comment>
<evidence type="ECO:0000313" key="2">
    <source>
        <dbReference type="EMBL" id="GHI31494.1"/>
    </source>
</evidence>
<proteinExistence type="predicted"/>
<gene>
    <name evidence="2" type="ORF">Sdagh_32240</name>
</gene>
<accession>A0ABQ3Q2M5</accession>
<organism evidence="2 3">
    <name type="scientific">Streptomyces daghestanicus</name>
    <dbReference type="NCBI Taxonomy" id="66885"/>
    <lineage>
        <taxon>Bacteria</taxon>
        <taxon>Bacillati</taxon>
        <taxon>Actinomycetota</taxon>
        <taxon>Actinomycetes</taxon>
        <taxon>Kitasatosporales</taxon>
        <taxon>Streptomycetaceae</taxon>
        <taxon>Streptomyces</taxon>
    </lineage>
</organism>
<reference evidence="2" key="1">
    <citation type="submission" date="2024-05" db="EMBL/GenBank/DDBJ databases">
        <title>Whole genome shotgun sequence of Streptomyces daghestanicus NBRC 12762.</title>
        <authorList>
            <person name="Komaki H."/>
            <person name="Tamura T."/>
        </authorList>
    </citation>
    <scope>NUCLEOTIDE SEQUENCE</scope>
    <source>
        <strain evidence="2">NBRC 12762</strain>
    </source>
</reference>
<feature type="compositionally biased region" description="Low complexity" evidence="1">
    <location>
        <begin position="1"/>
        <end position="13"/>
    </location>
</feature>
<keyword evidence="3" id="KW-1185">Reference proteome</keyword>
<evidence type="ECO:0000256" key="1">
    <source>
        <dbReference type="SAM" id="MobiDB-lite"/>
    </source>
</evidence>
<name>A0ABQ3Q2M5_9ACTN</name>
<evidence type="ECO:0000313" key="3">
    <source>
        <dbReference type="Proteomes" id="UP001052655"/>
    </source>
</evidence>
<dbReference type="Proteomes" id="UP001052655">
    <property type="component" value="Unassembled WGS sequence"/>
</dbReference>
<protein>
    <submittedName>
        <fullName evidence="2">Uncharacterized protein</fullName>
    </submittedName>
</protein>
<dbReference type="EMBL" id="BNDX01000008">
    <property type="protein sequence ID" value="GHI31494.1"/>
    <property type="molecule type" value="Genomic_DNA"/>
</dbReference>
<feature type="region of interest" description="Disordered" evidence="1">
    <location>
        <begin position="91"/>
        <end position="111"/>
    </location>
</feature>
<feature type="region of interest" description="Disordered" evidence="1">
    <location>
        <begin position="1"/>
        <end position="33"/>
    </location>
</feature>